<dbReference type="Proteomes" id="UP001275315">
    <property type="component" value="Unassembled WGS sequence"/>
</dbReference>
<accession>A0ABU5CNE3</accession>
<gene>
    <name evidence="1" type="ORF">RWD45_03700</name>
</gene>
<sequence>MATLVVNCFHWIGFHIVNAFLQENEKVIGYDQIDVESKQFLSMYFGRNDKFKLIQTIKEEQFENIIIVGEPNIDIRRLKVKNICVIQTEEKQINQLQDVINLNIPYLIGEWMPLKKDGIFIDGKLYQYDNELLSHEAIYMKDVATMLFHWMKNPLVPATLSIKKGKYSEQCNKKLENSIFIRDNRPNKESVLTLREHYDRYSFYYDSLLEE</sequence>
<comment type="caution">
    <text evidence="1">The sequence shown here is derived from an EMBL/GenBank/DDBJ whole genome shotgun (WGS) entry which is preliminary data.</text>
</comment>
<evidence type="ECO:0000313" key="2">
    <source>
        <dbReference type="Proteomes" id="UP001275315"/>
    </source>
</evidence>
<reference evidence="1 2" key="1">
    <citation type="submission" date="2023-10" db="EMBL/GenBank/DDBJ databases">
        <title>Virgibacillus soli CC-YMP-6 genome.</title>
        <authorList>
            <person name="Miliotis G."/>
            <person name="Sengupta P."/>
            <person name="Hameed A."/>
            <person name="Chuvochina M."/>
            <person name="Mcdonagh F."/>
            <person name="Simpson A.C."/>
            <person name="Singh N.K."/>
            <person name="Rekha P.D."/>
            <person name="Raman K."/>
            <person name="Hugenholtz P."/>
            <person name="Venkateswaran K."/>
        </authorList>
    </citation>
    <scope>NUCLEOTIDE SEQUENCE [LARGE SCALE GENOMIC DNA]</scope>
    <source>
        <strain evidence="1 2">CC-YMP-6</strain>
    </source>
</reference>
<dbReference type="EMBL" id="JAWDIQ010000001">
    <property type="protein sequence ID" value="MDY0407878.1"/>
    <property type="molecule type" value="Genomic_DNA"/>
</dbReference>
<organism evidence="1 2">
    <name type="scientific">Paracerasibacillus soli</name>
    <dbReference type="NCBI Taxonomy" id="480284"/>
    <lineage>
        <taxon>Bacteria</taxon>
        <taxon>Bacillati</taxon>
        <taxon>Bacillota</taxon>
        <taxon>Bacilli</taxon>
        <taxon>Bacillales</taxon>
        <taxon>Bacillaceae</taxon>
        <taxon>Paracerasibacillus</taxon>
    </lineage>
</organism>
<dbReference type="RefSeq" id="WP_320378658.1">
    <property type="nucleotide sequence ID" value="NZ_JAWDIQ010000001.1"/>
</dbReference>
<evidence type="ECO:0000313" key="1">
    <source>
        <dbReference type="EMBL" id="MDY0407878.1"/>
    </source>
</evidence>
<name>A0ABU5CNE3_9BACI</name>
<keyword evidence="2" id="KW-1185">Reference proteome</keyword>
<protein>
    <submittedName>
        <fullName evidence="1">Uncharacterized protein</fullName>
    </submittedName>
</protein>
<proteinExistence type="predicted"/>